<protein>
    <recommendedName>
        <fullName evidence="9">Amino acid transporter</fullName>
    </recommendedName>
</protein>
<evidence type="ECO:0000313" key="7">
    <source>
        <dbReference type="EMBL" id="MDI1490426.1"/>
    </source>
</evidence>
<dbReference type="GO" id="GO:0022857">
    <property type="term" value="F:transmembrane transporter activity"/>
    <property type="evidence" value="ECO:0007669"/>
    <property type="project" value="InterPro"/>
</dbReference>
<feature type="transmembrane region" description="Helical" evidence="6">
    <location>
        <begin position="262"/>
        <end position="285"/>
    </location>
</feature>
<keyword evidence="4 6" id="KW-1133">Transmembrane helix</keyword>
<dbReference type="Proteomes" id="UP001161017">
    <property type="component" value="Unassembled WGS sequence"/>
</dbReference>
<sequence>MLFNLTDGGTGGIFWGYTVVVIASIPIYLSIGEMASMSPTAGGQYHWVSEFSPAWCQKYLSYITGWVLATGWQGSVVGLSFSAGTIIQGLITLNDGTYVPQRWHGTLLVIAAVTLAILFNTAVAKKLPVVEICLLALHVAGVFAVVIPLLAKAPSFNSAQDALLHFQNHGGWSAMGVAVMVGSLTPLSSMLGFDCAVHMSEEIRDASRTLPKAIFWGVILNAAMGYLTVITICFTVTDYSILDSPTNYPFIQLFYNTTNSLAGTNVMVAIIIITLVCAVISEIATASRQIWSFARDGGLPFSPFLSKIPPNHPIPLNAVLVSFLSGVVISLINLGSTTALNAIISLTISALLGSYILSIGCILSKRLRGETLPPAHWSLGHKKGAVVNAVALVFLMPFFVFCFFPTSTPVDDQTMNWNVAMFGGILIFATVWYAVRGRKVYVPPVRRVKRDL</sequence>
<keyword evidence="2" id="KW-0813">Transport</keyword>
<evidence type="ECO:0000256" key="4">
    <source>
        <dbReference type="ARBA" id="ARBA00022989"/>
    </source>
</evidence>
<evidence type="ECO:0000313" key="8">
    <source>
        <dbReference type="Proteomes" id="UP001161017"/>
    </source>
</evidence>
<evidence type="ECO:0000256" key="1">
    <source>
        <dbReference type="ARBA" id="ARBA00004141"/>
    </source>
</evidence>
<evidence type="ECO:0000256" key="2">
    <source>
        <dbReference type="ARBA" id="ARBA00022448"/>
    </source>
</evidence>
<keyword evidence="5 6" id="KW-0472">Membrane</keyword>
<dbReference type="Pfam" id="PF13520">
    <property type="entry name" value="AA_permease_2"/>
    <property type="match status" value="1"/>
</dbReference>
<keyword evidence="3 6" id="KW-0812">Transmembrane</keyword>
<feature type="transmembrane region" description="Helical" evidence="6">
    <location>
        <begin position="418"/>
        <end position="435"/>
    </location>
</feature>
<proteinExistence type="predicted"/>
<feature type="transmembrane region" description="Helical" evidence="6">
    <location>
        <begin position="214"/>
        <end position="242"/>
    </location>
</feature>
<feature type="transmembrane region" description="Helical" evidence="6">
    <location>
        <begin position="103"/>
        <end position="122"/>
    </location>
</feature>
<name>A0AA43TT19_9LECA</name>
<feature type="transmembrane region" description="Helical" evidence="6">
    <location>
        <begin position="385"/>
        <end position="406"/>
    </location>
</feature>
<organism evidence="7 8">
    <name type="scientific">Ramalina farinacea</name>
    <dbReference type="NCBI Taxonomy" id="258253"/>
    <lineage>
        <taxon>Eukaryota</taxon>
        <taxon>Fungi</taxon>
        <taxon>Dikarya</taxon>
        <taxon>Ascomycota</taxon>
        <taxon>Pezizomycotina</taxon>
        <taxon>Lecanoromycetes</taxon>
        <taxon>OSLEUM clade</taxon>
        <taxon>Lecanoromycetidae</taxon>
        <taxon>Lecanorales</taxon>
        <taxon>Lecanorineae</taxon>
        <taxon>Ramalinaceae</taxon>
        <taxon>Ramalina</taxon>
    </lineage>
</organism>
<accession>A0AA43TT19</accession>
<comment type="subcellular location">
    <subcellularLocation>
        <location evidence="1">Membrane</location>
        <topology evidence="1">Multi-pass membrane protein</topology>
    </subcellularLocation>
</comment>
<reference evidence="7" key="1">
    <citation type="journal article" date="2023" name="Genome Biol. Evol.">
        <title>First Whole Genome Sequence and Flow Cytometry Genome Size Data for the Lichen-Forming Fungus Ramalina farinacea (Ascomycota).</title>
        <authorList>
            <person name="Llewellyn T."/>
            <person name="Mian S."/>
            <person name="Hill R."/>
            <person name="Leitch I.J."/>
            <person name="Gaya E."/>
        </authorList>
    </citation>
    <scope>NUCLEOTIDE SEQUENCE</scope>
    <source>
        <strain evidence="7">LIQ254RAFAR</strain>
    </source>
</reference>
<dbReference type="PANTHER" id="PTHR45649:SF41">
    <property type="entry name" value="TRANSPORTER, PUTATIVE (EUROFUNG)-RELATED"/>
    <property type="match status" value="1"/>
</dbReference>
<feature type="transmembrane region" description="Helical" evidence="6">
    <location>
        <begin position="314"/>
        <end position="336"/>
    </location>
</feature>
<comment type="caution">
    <text evidence="7">The sequence shown here is derived from an EMBL/GenBank/DDBJ whole genome shotgun (WGS) entry which is preliminary data.</text>
</comment>
<dbReference type="InterPro" id="IPR002293">
    <property type="entry name" value="AA/rel_permease1"/>
</dbReference>
<feature type="transmembrane region" description="Helical" evidence="6">
    <location>
        <begin position="66"/>
        <end position="91"/>
    </location>
</feature>
<dbReference type="AlphaFoldDB" id="A0AA43TT19"/>
<dbReference type="Gene3D" id="1.20.1740.10">
    <property type="entry name" value="Amino acid/polyamine transporter I"/>
    <property type="match status" value="1"/>
</dbReference>
<evidence type="ECO:0008006" key="9">
    <source>
        <dbReference type="Google" id="ProtNLM"/>
    </source>
</evidence>
<feature type="transmembrane region" description="Helical" evidence="6">
    <location>
        <begin position="129"/>
        <end position="151"/>
    </location>
</feature>
<dbReference type="EMBL" id="JAPUFD010000011">
    <property type="protein sequence ID" value="MDI1490426.1"/>
    <property type="molecule type" value="Genomic_DNA"/>
</dbReference>
<evidence type="ECO:0000256" key="3">
    <source>
        <dbReference type="ARBA" id="ARBA00022692"/>
    </source>
</evidence>
<dbReference type="PANTHER" id="PTHR45649">
    <property type="entry name" value="AMINO-ACID PERMEASE BAT1"/>
    <property type="match status" value="1"/>
</dbReference>
<dbReference type="GO" id="GO:0016020">
    <property type="term" value="C:membrane"/>
    <property type="evidence" value="ECO:0007669"/>
    <property type="project" value="UniProtKB-SubCell"/>
</dbReference>
<gene>
    <name evidence="7" type="ORF">OHK93_001629</name>
</gene>
<keyword evidence="8" id="KW-1185">Reference proteome</keyword>
<feature type="transmembrane region" description="Helical" evidence="6">
    <location>
        <begin position="342"/>
        <end position="364"/>
    </location>
</feature>
<feature type="transmembrane region" description="Helical" evidence="6">
    <location>
        <begin position="12"/>
        <end position="31"/>
    </location>
</feature>
<evidence type="ECO:0000256" key="5">
    <source>
        <dbReference type="ARBA" id="ARBA00023136"/>
    </source>
</evidence>
<feature type="transmembrane region" description="Helical" evidence="6">
    <location>
        <begin position="171"/>
        <end position="193"/>
    </location>
</feature>
<evidence type="ECO:0000256" key="6">
    <source>
        <dbReference type="SAM" id="Phobius"/>
    </source>
</evidence>
<dbReference type="PIRSF" id="PIRSF006060">
    <property type="entry name" value="AA_transporter"/>
    <property type="match status" value="1"/>
</dbReference>